<dbReference type="AlphaFoldDB" id="A0A2X2TM71"/>
<organism evidence="1 2">
    <name type="scientific">Capnocytophaga ochracea</name>
    <dbReference type="NCBI Taxonomy" id="1018"/>
    <lineage>
        <taxon>Bacteria</taxon>
        <taxon>Pseudomonadati</taxon>
        <taxon>Bacteroidota</taxon>
        <taxon>Flavobacteriia</taxon>
        <taxon>Flavobacteriales</taxon>
        <taxon>Flavobacteriaceae</taxon>
        <taxon>Capnocytophaga</taxon>
    </lineage>
</organism>
<reference evidence="1 2" key="1">
    <citation type="submission" date="2018-06" db="EMBL/GenBank/DDBJ databases">
        <authorList>
            <consortium name="Pathogen Informatics"/>
            <person name="Doyle S."/>
        </authorList>
    </citation>
    <scope>NUCLEOTIDE SEQUENCE [LARGE SCALE GENOMIC DNA]</scope>
    <source>
        <strain evidence="1 2">NCTC11546</strain>
    </source>
</reference>
<accession>A0A2X2TM71</accession>
<dbReference type="PROSITE" id="PS51257">
    <property type="entry name" value="PROKAR_LIPOPROTEIN"/>
    <property type="match status" value="1"/>
</dbReference>
<dbReference type="Proteomes" id="UP000249891">
    <property type="component" value="Unassembled WGS sequence"/>
</dbReference>
<sequence>MRILFYITLFLSLLACDSKEKKEEVTPLLFPDNTQMLFRINDKDNFLSAIANNTFWKTHNPHQLRPHEVKLLNSIPTDDNLWVAFDTEGHFFAITPRISNDTISFWRNADTQIQKQAQFGKEWFYTIADNNLVIGDSETVSAYQQLKQETKTPRQQSLEQLQKVGNTECVATLFFQKDEANAYFKSFFGTEILQNVKDWVSLDLFLEENNIRFSGMALIANANADIMAHTLPYQNNVLNVLPARLRSLVSYTFDDGDKLAQNDSTATNNPFKTSINGVAFAQTPEGQFAVASSFDVDETIKQLPVLSEDFQHNFSMYELNPDLPMDFFTAFVPQFVPKYVGVYEKFLVFTTTKDLLTSVINDMQRGNVLSANKSYDWLEQNSASNVSVTRLTNLYDNTAFSSKYPYIAENYRWAVFQQTPQNDYYVLNFISQKQTESTLSDEMKERFRLTLDDQMVIPPTILLNHRTKQLEIAVQDTNNDLYLIGNNGSLLWKKRLDGKIQSPIYQVDLFKNGFLQMAFTTEKSIWIIDRNGNVVEPFPLKYQNPITPLEVFDYDSNREYRFLFAENNILHLLDRKGQQVKGFLQRTNGKPLFTPKHYRFNGKDYLIYPSDNGIFNILHRNGENRITVKGNYRFSNNPPLVFNNLFMFTTQEGNLISIDEKGGMNRTNPSLVEPFYWEGNRYALTSLSGNILTIGGQRIELPEGKYARPKQFRIRGINYVSVNEQNIKKAYLYDEKGKLLKDFPVESVSPIAIDVDLDKSIWIVTEKSPTELVLYTMRQLAN</sequence>
<protein>
    <submittedName>
        <fullName evidence="1">Uncharacterized protein</fullName>
    </submittedName>
</protein>
<dbReference type="SUPFAM" id="SSF63829">
    <property type="entry name" value="Calcium-dependent phosphotriesterase"/>
    <property type="match status" value="1"/>
</dbReference>
<evidence type="ECO:0000313" key="1">
    <source>
        <dbReference type="EMBL" id="SQA78689.1"/>
    </source>
</evidence>
<dbReference type="RefSeq" id="WP_128091742.1">
    <property type="nucleotide sequence ID" value="NZ_UARG01000017.1"/>
</dbReference>
<dbReference type="EMBL" id="UARG01000017">
    <property type="protein sequence ID" value="SQA78689.1"/>
    <property type="molecule type" value="Genomic_DNA"/>
</dbReference>
<proteinExistence type="predicted"/>
<evidence type="ECO:0000313" key="2">
    <source>
        <dbReference type="Proteomes" id="UP000249891"/>
    </source>
</evidence>
<name>A0A2X2TM71_CAPOC</name>
<gene>
    <name evidence="1" type="ORF">NCTC11546_01930</name>
</gene>